<dbReference type="RefSeq" id="WP_152125393.1">
    <property type="nucleotide sequence ID" value="NZ_WELI01000006.1"/>
</dbReference>
<name>A0A7J5TY09_9BACT</name>
<protein>
    <submittedName>
        <fullName evidence="2">DUF4292 domain-containing protein</fullName>
    </submittedName>
</protein>
<accession>A0A7J5TY09</accession>
<organism evidence="2 3">
    <name type="scientific">Rudanella paleaurantiibacter</name>
    <dbReference type="NCBI Taxonomy" id="2614655"/>
    <lineage>
        <taxon>Bacteria</taxon>
        <taxon>Pseudomonadati</taxon>
        <taxon>Bacteroidota</taxon>
        <taxon>Cytophagia</taxon>
        <taxon>Cytophagales</taxon>
        <taxon>Cytophagaceae</taxon>
        <taxon>Rudanella</taxon>
    </lineage>
</organism>
<sequence>MNKVLLPGLLMLSLLSSEGCRRRRMLQQVPPSLSADSVAIVKKPIPLDTTAARPDSARATAPASVSAAEPPRPRPGIEEARANVAEIDFKYLTARSKVSIKSQDENTDNANMNIRVRKDSLIWFSVQKLGIEAARGIATRDSIIILDKIHSEYSVYDFPSLSRQFNFELNFDLLQALIVGNLPLPKRPAQKIKNERDYLLLRQSEGKVMLENYIGEEDRKLKKLMVTEQPTKNTLRLDYADFKALNSFLFPYTSLITLDYKSNADGQFYQKLLQIRHNKVELVDKDPGFPFSIPPKYTRRP</sequence>
<dbReference type="AlphaFoldDB" id="A0A7J5TY09"/>
<dbReference type="Proteomes" id="UP000488299">
    <property type="component" value="Unassembled WGS sequence"/>
</dbReference>
<evidence type="ECO:0000256" key="1">
    <source>
        <dbReference type="SAM" id="MobiDB-lite"/>
    </source>
</evidence>
<proteinExistence type="predicted"/>
<evidence type="ECO:0000313" key="2">
    <source>
        <dbReference type="EMBL" id="KAB7729313.1"/>
    </source>
</evidence>
<gene>
    <name evidence="2" type="ORF">F5984_16935</name>
</gene>
<feature type="region of interest" description="Disordered" evidence="1">
    <location>
        <begin position="50"/>
        <end position="77"/>
    </location>
</feature>
<dbReference type="Pfam" id="PF14125">
    <property type="entry name" value="DUF4292"/>
    <property type="match status" value="1"/>
</dbReference>
<evidence type="ECO:0000313" key="3">
    <source>
        <dbReference type="Proteomes" id="UP000488299"/>
    </source>
</evidence>
<dbReference type="InterPro" id="IPR025634">
    <property type="entry name" value="DUF4292"/>
</dbReference>
<feature type="compositionally biased region" description="Low complexity" evidence="1">
    <location>
        <begin position="57"/>
        <end position="69"/>
    </location>
</feature>
<keyword evidence="3" id="KW-1185">Reference proteome</keyword>
<dbReference type="EMBL" id="WELI01000006">
    <property type="protein sequence ID" value="KAB7729313.1"/>
    <property type="molecule type" value="Genomic_DNA"/>
</dbReference>
<comment type="caution">
    <text evidence="2">The sequence shown here is derived from an EMBL/GenBank/DDBJ whole genome shotgun (WGS) entry which is preliminary data.</text>
</comment>
<reference evidence="2 3" key="1">
    <citation type="submission" date="2019-10" db="EMBL/GenBank/DDBJ databases">
        <title>Rudanella paleaurantiibacter sp. nov., isolated from sludge.</title>
        <authorList>
            <person name="Xu S.Q."/>
        </authorList>
    </citation>
    <scope>NUCLEOTIDE SEQUENCE [LARGE SCALE GENOMIC DNA]</scope>
    <source>
        <strain evidence="2 3">HX-22-17</strain>
    </source>
</reference>